<dbReference type="GO" id="GO:0016788">
    <property type="term" value="F:hydrolase activity, acting on ester bonds"/>
    <property type="evidence" value="ECO:0007669"/>
    <property type="project" value="InterPro"/>
</dbReference>
<sequence>MINTMFKQPYWFHAAAEIARAQQEAAFLNFAEPFVRGRPPEEPGHVLLIPGFLGNDSYTARFRNWLRSNGYETSGWKQGTNTGPGGDTLLRLKDQIVEESEKAGAAVSLIGHSLGGIYAREMAKILPSHVKQVITAGTPIAPDPANGLSPVSRVFESLNPGSSRHWESHADIFEAPPVPTTTLFSFSDGIVHWRRSIQKDGHNQTENIAVMGSHTGMLSNASVWFVIADRLAQNSSEWRAYRSANPMKGIPFSSRKGTKD</sequence>
<name>A0A1N6D1V4_9SPHN</name>
<dbReference type="EMBL" id="FSQW01000001">
    <property type="protein sequence ID" value="SIN64693.1"/>
    <property type="molecule type" value="Genomic_DNA"/>
</dbReference>
<organism evidence="2 3">
    <name type="scientific">Parasphingorhabdus marina DSM 22363</name>
    <dbReference type="NCBI Taxonomy" id="1123272"/>
    <lineage>
        <taxon>Bacteria</taxon>
        <taxon>Pseudomonadati</taxon>
        <taxon>Pseudomonadota</taxon>
        <taxon>Alphaproteobacteria</taxon>
        <taxon>Sphingomonadales</taxon>
        <taxon>Sphingomonadaceae</taxon>
        <taxon>Parasphingorhabdus</taxon>
    </lineage>
</organism>
<dbReference type="OrthoDB" id="7389193at2"/>
<keyword evidence="3" id="KW-1185">Reference proteome</keyword>
<accession>A0A1N6D1V4</accession>
<gene>
    <name evidence="2" type="ORF">SAMN02745824_1426</name>
</gene>
<evidence type="ECO:0000313" key="3">
    <source>
        <dbReference type="Proteomes" id="UP000185192"/>
    </source>
</evidence>
<evidence type="ECO:0000259" key="1">
    <source>
        <dbReference type="Pfam" id="PF07819"/>
    </source>
</evidence>
<dbReference type="InterPro" id="IPR012908">
    <property type="entry name" value="PGAP1-ab_dom-like"/>
</dbReference>
<dbReference type="Gene3D" id="3.40.50.1820">
    <property type="entry name" value="alpha/beta hydrolase"/>
    <property type="match status" value="1"/>
</dbReference>
<dbReference type="RefSeq" id="WP_074204342.1">
    <property type="nucleotide sequence ID" value="NZ_FSQW01000001.1"/>
</dbReference>
<dbReference type="InterPro" id="IPR029058">
    <property type="entry name" value="AB_hydrolase_fold"/>
</dbReference>
<dbReference type="STRING" id="1123272.SAMN02745824_1426"/>
<proteinExistence type="predicted"/>
<dbReference type="AlphaFoldDB" id="A0A1N6D1V4"/>
<protein>
    <submittedName>
        <fullName evidence="2">PGAP1-like protein</fullName>
    </submittedName>
</protein>
<dbReference type="Pfam" id="PF07819">
    <property type="entry name" value="PGAP1"/>
    <property type="match status" value="1"/>
</dbReference>
<dbReference type="Proteomes" id="UP000185192">
    <property type="component" value="Unassembled WGS sequence"/>
</dbReference>
<dbReference type="SUPFAM" id="SSF53474">
    <property type="entry name" value="alpha/beta-Hydrolases"/>
    <property type="match status" value="1"/>
</dbReference>
<feature type="domain" description="GPI inositol-deacylase PGAP1-like alpha/beta" evidence="1">
    <location>
        <begin position="96"/>
        <end position="169"/>
    </location>
</feature>
<reference evidence="3" key="1">
    <citation type="submission" date="2016-11" db="EMBL/GenBank/DDBJ databases">
        <authorList>
            <person name="Varghese N."/>
            <person name="Submissions S."/>
        </authorList>
    </citation>
    <scope>NUCLEOTIDE SEQUENCE [LARGE SCALE GENOMIC DNA]</scope>
    <source>
        <strain evidence="3">DSM 22363</strain>
    </source>
</reference>
<evidence type="ECO:0000313" key="2">
    <source>
        <dbReference type="EMBL" id="SIN64693.1"/>
    </source>
</evidence>